<dbReference type="Proteomes" id="UP001595974">
    <property type="component" value="Unassembled WGS sequence"/>
</dbReference>
<name>A0ABW1AM29_9RHOO</name>
<dbReference type="Gene3D" id="3.90.550.10">
    <property type="entry name" value="Spore Coat Polysaccharide Biosynthesis Protein SpsA, Chain A"/>
    <property type="match status" value="1"/>
</dbReference>
<dbReference type="InterPro" id="IPR050834">
    <property type="entry name" value="Glycosyltransf_2"/>
</dbReference>
<evidence type="ECO:0000313" key="3">
    <source>
        <dbReference type="Proteomes" id="UP001595974"/>
    </source>
</evidence>
<dbReference type="PANTHER" id="PTHR43685:SF3">
    <property type="entry name" value="SLR2126 PROTEIN"/>
    <property type="match status" value="1"/>
</dbReference>
<dbReference type="EC" id="2.4.-.-" evidence="2"/>
<reference evidence="3" key="1">
    <citation type="journal article" date="2019" name="Int. J. Syst. Evol. Microbiol.">
        <title>The Global Catalogue of Microorganisms (GCM) 10K type strain sequencing project: providing services to taxonomists for standard genome sequencing and annotation.</title>
        <authorList>
            <consortium name="The Broad Institute Genomics Platform"/>
            <consortium name="The Broad Institute Genome Sequencing Center for Infectious Disease"/>
            <person name="Wu L."/>
            <person name="Ma J."/>
        </authorList>
    </citation>
    <scope>NUCLEOTIDE SEQUENCE [LARGE SCALE GENOMIC DNA]</scope>
    <source>
        <strain evidence="3">SHR3</strain>
    </source>
</reference>
<dbReference type="SUPFAM" id="SSF53448">
    <property type="entry name" value="Nucleotide-diphospho-sugar transferases"/>
    <property type="match status" value="1"/>
</dbReference>
<dbReference type="InterPro" id="IPR001173">
    <property type="entry name" value="Glyco_trans_2-like"/>
</dbReference>
<accession>A0ABW1AM29</accession>
<gene>
    <name evidence="2" type="ORF">ACFPTN_02415</name>
</gene>
<proteinExistence type="predicted"/>
<dbReference type="PANTHER" id="PTHR43685">
    <property type="entry name" value="GLYCOSYLTRANSFERASE"/>
    <property type="match status" value="1"/>
</dbReference>
<dbReference type="EMBL" id="JBHSOG010000007">
    <property type="protein sequence ID" value="MFC5768220.1"/>
    <property type="molecule type" value="Genomic_DNA"/>
</dbReference>
<dbReference type="Pfam" id="PF00535">
    <property type="entry name" value="Glycos_transf_2"/>
    <property type="match status" value="1"/>
</dbReference>
<comment type="caution">
    <text evidence="2">The sequence shown here is derived from an EMBL/GenBank/DDBJ whole genome shotgun (WGS) entry which is preliminary data.</text>
</comment>
<dbReference type="RefSeq" id="WP_096449159.1">
    <property type="nucleotide sequence ID" value="NZ_JBHSOG010000007.1"/>
</dbReference>
<evidence type="ECO:0000313" key="2">
    <source>
        <dbReference type="EMBL" id="MFC5768220.1"/>
    </source>
</evidence>
<protein>
    <submittedName>
        <fullName evidence="2">Glycosyltransferase</fullName>
        <ecNumber evidence="2">2.4.-.-</ecNumber>
    </submittedName>
</protein>
<dbReference type="GO" id="GO:0016757">
    <property type="term" value="F:glycosyltransferase activity"/>
    <property type="evidence" value="ECO:0007669"/>
    <property type="project" value="UniProtKB-KW"/>
</dbReference>
<feature type="domain" description="Glycosyltransferase 2-like" evidence="1">
    <location>
        <begin position="4"/>
        <end position="174"/>
    </location>
</feature>
<sequence>MDASIVVCTYNRSGSLGETIDAICGLDVPGGIRHEVIIVDNNSTDQTAEVVRPYLDRYGYIRYVFEEKQGLSNARNRGIAESRGATILFTDDDVLPERDWLVQTLDGMAKHGADACGGFISPIFETPPPAWLTARFHGFLAVRDARTDDYVIAKPADAPFGANMAFRRQVFDRVGPFDTSRGRKGNTLASGEDGELFDRLLRAGIKAVFLGRSRVRHKVEAYRLEKRYFRRWRYQTSRNIAFSKGIPGTRRLFNVPHYFIVQTARSAFRALIARLTRPEDEAFMQEIILWHFLGTIRGLVEARRK</sequence>
<keyword evidence="2" id="KW-0808">Transferase</keyword>
<keyword evidence="2" id="KW-0328">Glycosyltransferase</keyword>
<keyword evidence="3" id="KW-1185">Reference proteome</keyword>
<evidence type="ECO:0000259" key="1">
    <source>
        <dbReference type="Pfam" id="PF00535"/>
    </source>
</evidence>
<organism evidence="2 3">
    <name type="scientific">Thauera sinica</name>
    <dbReference type="NCBI Taxonomy" id="2665146"/>
    <lineage>
        <taxon>Bacteria</taxon>
        <taxon>Pseudomonadati</taxon>
        <taxon>Pseudomonadota</taxon>
        <taxon>Betaproteobacteria</taxon>
        <taxon>Rhodocyclales</taxon>
        <taxon>Zoogloeaceae</taxon>
        <taxon>Thauera</taxon>
    </lineage>
</organism>
<dbReference type="InterPro" id="IPR029044">
    <property type="entry name" value="Nucleotide-diphossugar_trans"/>
</dbReference>